<sequence>MVAEPSAISSTSPANQSPHSSNNQANDCVSINAAAQLPIRLTPENYFTWRAQFLSLVFGYNLTCYIDGTSECPSPYETGSSNGPPTINTTYTLWKRQDQLIFHSILASCTERVAPLIASSTTSKQAWDKLARLYSNRSRSRVISLRERLARPRRDGQPVAEYLNNLRSISDEITLIDVPVTDDDLVIQIINGIGKDFKEIIAGVRIRETPLSFDELYEKLVDYEDMLKREEKSIDTAITVNAAVKQQTTNRGPYQNQRRDSNPGFNNGSNCGYPNQNGNNNRNYQSQNRNPRGQYRNNGGYQKKQPTGPTMNHTATTGTSNPNWLVDSAASHHVTGDLRNLSTHSPYHGSDSVIVGNGMGLGISHTGSTSLCTSSSKFYLQNILYVPTINRNLISVSQFCNVNKASIEFFHDHFQVKDLSTGAVLLQGRNNQGVYEWPAAFSFPVPALPTSNATIKTNAAHWHQRLGHPSRDILKFVLRTFNLSSHLDFESCESCLCNKSHRLPFSKSSLCSTRPLDLIYSDVWGPAPVTSFDNYKYYMIFVDHFTKYVWFFPLQLKSDVFSTFVRFKTLVENYFHTTIRNIYTDGGDEFLKLTSFFQQTGINHLLTPPYTPQHNGVAERRHRHIVETGLALLHQASLPPSFWTFAFQTATYLINRLPSKTTSMTCPFQLLFNAHPNYDNLRVFGCLCFPWLRPYTRNKLEPKSKPCVFLGYCLQQSAYKCLDVQSGKIYVSRDVQFIESQFPYQSLTSTASPSSVSLTSWFPSIFSVPVLSAHSSSPGGSRLATSDSLPASSDSSPASSTSTSGIIHNPYTYDSLPPHVHAPVLTPSSPISNLSSPAPSTFPLSPTAPSPSPPTPLPPLPTRTHPMITRSRNNIYKPKQLDHTTLAPIISTHPLPSTVEPTSIKAALADHQWLQAMRIEYNALISNHTWDLVPPVPSQNLVGCKWVFRVKRHPNGSVDRYKARLVAKGFTQRPGLDYHDTFSPVVKTTTVRVILCLALRFGWPIRQLDINNAFLNGSLDEEVYMKQPPGFIDSNQPSFVCRLRKSLYGLKQAPRAWFITLYKFLMSYGFRQSKTDASLFLYHRDGHRIYFLVYVDDLIITGSHGRVIQHFIHRLASTFALKDLGSLHHFLGLELLRTPSGVFLSQHHYVRSLLDRFGMTDAKPIATPLSATVGLQQTDGSVSADGTSYRQLLGALQYLTLTRPDICFAVNKLSQFMQSPSQLHWQAAKRILRYLKATIFHGLFLRQSSLSTLTAYSDSDWGGNLDDRSSTSAYAIFLGGNLISWSSKKQKSVARSSTEAEFRAIAATVSELCWLRHLFSELGILTPMPKLLCDNLGATHVCTNPRYHSCMKHVEIDFYFVRDKIAQGLLSVAHVPSEHQLADILTKPLPRLPLEHARSKLGVLDGTPLLRGRNS</sequence>
<name>A0ACB8IJ79_CITSI</name>
<accession>A0ACB8IJ79</accession>
<evidence type="ECO:0000313" key="1">
    <source>
        <dbReference type="EMBL" id="KAH9697219.1"/>
    </source>
</evidence>
<dbReference type="EMBL" id="CM039177">
    <property type="protein sequence ID" value="KAH9697219.1"/>
    <property type="molecule type" value="Genomic_DNA"/>
</dbReference>
<organism evidence="1 2">
    <name type="scientific">Citrus sinensis</name>
    <name type="common">Sweet orange</name>
    <name type="synonym">Citrus aurantium var. sinensis</name>
    <dbReference type="NCBI Taxonomy" id="2711"/>
    <lineage>
        <taxon>Eukaryota</taxon>
        <taxon>Viridiplantae</taxon>
        <taxon>Streptophyta</taxon>
        <taxon>Embryophyta</taxon>
        <taxon>Tracheophyta</taxon>
        <taxon>Spermatophyta</taxon>
        <taxon>Magnoliopsida</taxon>
        <taxon>eudicotyledons</taxon>
        <taxon>Gunneridae</taxon>
        <taxon>Pentapetalae</taxon>
        <taxon>rosids</taxon>
        <taxon>malvids</taxon>
        <taxon>Sapindales</taxon>
        <taxon>Rutaceae</taxon>
        <taxon>Aurantioideae</taxon>
        <taxon>Citrus</taxon>
    </lineage>
</organism>
<comment type="caution">
    <text evidence="1">The sequence shown here is derived from an EMBL/GenBank/DDBJ whole genome shotgun (WGS) entry which is preliminary data.</text>
</comment>
<protein>
    <submittedName>
        <fullName evidence="1">Retrovirus-related pol polyprotein from transposon RE1</fullName>
    </submittedName>
</protein>
<reference evidence="2" key="1">
    <citation type="journal article" date="2023" name="Hortic. Res.">
        <title>A chromosome-level phased genome enabling allele-level studies in sweet orange: a case study on citrus Huanglongbing tolerance.</title>
        <authorList>
            <person name="Wu B."/>
            <person name="Yu Q."/>
            <person name="Deng Z."/>
            <person name="Duan Y."/>
            <person name="Luo F."/>
            <person name="Gmitter F. Jr."/>
        </authorList>
    </citation>
    <scope>NUCLEOTIDE SEQUENCE [LARGE SCALE GENOMIC DNA]</scope>
    <source>
        <strain evidence="2">cv. Valencia</strain>
    </source>
</reference>
<dbReference type="Proteomes" id="UP000829398">
    <property type="component" value="Chromosome 8"/>
</dbReference>
<gene>
    <name evidence="1" type="ORF">KPL71_023518</name>
</gene>
<keyword evidence="2" id="KW-1185">Reference proteome</keyword>
<proteinExistence type="predicted"/>
<evidence type="ECO:0000313" key="2">
    <source>
        <dbReference type="Proteomes" id="UP000829398"/>
    </source>
</evidence>